<accession>A0AAE1CKN7</accession>
<evidence type="ECO:0000313" key="1">
    <source>
        <dbReference type="EMBL" id="KAK3705507.1"/>
    </source>
</evidence>
<protein>
    <submittedName>
        <fullName evidence="1">Uncharacterized protein</fullName>
    </submittedName>
</protein>
<dbReference type="EMBL" id="JAWDGP010007770">
    <property type="protein sequence ID" value="KAK3705507.1"/>
    <property type="molecule type" value="Genomic_DNA"/>
</dbReference>
<dbReference type="AlphaFoldDB" id="A0AAE1CKN7"/>
<organism evidence="1 2">
    <name type="scientific">Elysia crispata</name>
    <name type="common">lettuce slug</name>
    <dbReference type="NCBI Taxonomy" id="231223"/>
    <lineage>
        <taxon>Eukaryota</taxon>
        <taxon>Metazoa</taxon>
        <taxon>Spiralia</taxon>
        <taxon>Lophotrochozoa</taxon>
        <taxon>Mollusca</taxon>
        <taxon>Gastropoda</taxon>
        <taxon>Heterobranchia</taxon>
        <taxon>Euthyneura</taxon>
        <taxon>Panpulmonata</taxon>
        <taxon>Sacoglossa</taxon>
        <taxon>Placobranchoidea</taxon>
        <taxon>Plakobranchidae</taxon>
        <taxon>Elysia</taxon>
    </lineage>
</organism>
<comment type="caution">
    <text evidence="1">The sequence shown here is derived from an EMBL/GenBank/DDBJ whole genome shotgun (WGS) entry which is preliminary data.</text>
</comment>
<gene>
    <name evidence="1" type="ORF">RRG08_041381</name>
</gene>
<name>A0AAE1CKN7_9GAST</name>
<evidence type="ECO:0000313" key="2">
    <source>
        <dbReference type="Proteomes" id="UP001283361"/>
    </source>
</evidence>
<sequence length="73" mass="8337">MVTHYVYHCDSDIVAEQLQSGYILHFSEASGSNLGYDDIPNRGCYFKSESTGRRFTRPGRLRRTNVRHAGRSV</sequence>
<keyword evidence="2" id="KW-1185">Reference proteome</keyword>
<proteinExistence type="predicted"/>
<reference evidence="1" key="1">
    <citation type="journal article" date="2023" name="G3 (Bethesda)">
        <title>A reference genome for the long-term kleptoplast-retaining sea slug Elysia crispata morphotype clarki.</title>
        <authorList>
            <person name="Eastman K.E."/>
            <person name="Pendleton A.L."/>
            <person name="Shaikh M.A."/>
            <person name="Suttiyut T."/>
            <person name="Ogas R."/>
            <person name="Tomko P."/>
            <person name="Gavelis G."/>
            <person name="Widhalm J.R."/>
            <person name="Wisecaver J.H."/>
        </authorList>
    </citation>
    <scope>NUCLEOTIDE SEQUENCE</scope>
    <source>
        <strain evidence="1">ECLA1</strain>
    </source>
</reference>
<dbReference type="Proteomes" id="UP001283361">
    <property type="component" value="Unassembled WGS sequence"/>
</dbReference>